<dbReference type="Pfam" id="PF13635">
    <property type="entry name" value="DUF4143"/>
    <property type="match status" value="1"/>
</dbReference>
<dbReference type="InterPro" id="IPR027417">
    <property type="entry name" value="P-loop_NTPase"/>
</dbReference>
<name>A0A5B8XS64_9DELT</name>
<dbReference type="PANTHER" id="PTHR43566:SF1">
    <property type="entry name" value="AAA+ ATPASE DOMAIN-CONTAINING PROTEIN"/>
    <property type="match status" value="1"/>
</dbReference>
<dbReference type="OrthoDB" id="9783412at2"/>
<dbReference type="InterPro" id="IPR041682">
    <property type="entry name" value="AAA_14"/>
</dbReference>
<keyword evidence="3" id="KW-0547">Nucleotide-binding</keyword>
<dbReference type="EMBL" id="CP042467">
    <property type="protein sequence ID" value="QED28027.1"/>
    <property type="molecule type" value="Genomic_DNA"/>
</dbReference>
<proteinExistence type="predicted"/>
<evidence type="ECO:0000259" key="2">
    <source>
        <dbReference type="Pfam" id="PF13635"/>
    </source>
</evidence>
<keyword evidence="4" id="KW-1185">Reference proteome</keyword>
<evidence type="ECO:0000313" key="3">
    <source>
        <dbReference type="EMBL" id="QED28027.1"/>
    </source>
</evidence>
<protein>
    <submittedName>
        <fullName evidence="3">ATP-binding protein</fullName>
    </submittedName>
</protein>
<dbReference type="GO" id="GO:0005524">
    <property type="term" value="F:ATP binding"/>
    <property type="evidence" value="ECO:0007669"/>
    <property type="project" value="UniProtKB-KW"/>
</dbReference>
<accession>A0A5B8XS64</accession>
<feature type="domain" description="AAA" evidence="1">
    <location>
        <begin position="23"/>
        <end position="150"/>
    </location>
</feature>
<evidence type="ECO:0000313" key="4">
    <source>
        <dbReference type="Proteomes" id="UP000321595"/>
    </source>
</evidence>
<dbReference type="PANTHER" id="PTHR43566">
    <property type="entry name" value="CONSERVED PROTEIN"/>
    <property type="match status" value="1"/>
</dbReference>
<evidence type="ECO:0000259" key="1">
    <source>
        <dbReference type="Pfam" id="PF13173"/>
    </source>
</evidence>
<gene>
    <name evidence="3" type="ORF">FRD01_12430</name>
</gene>
<feature type="domain" description="DUF4143" evidence="2">
    <location>
        <begin position="204"/>
        <end position="352"/>
    </location>
</feature>
<dbReference type="RefSeq" id="WP_146960090.1">
    <property type="nucleotide sequence ID" value="NZ_CP042467.1"/>
</dbReference>
<dbReference type="Proteomes" id="UP000321595">
    <property type="component" value="Chromosome"/>
</dbReference>
<sequence>MDLKMVKPRIYENLLLDHFRNHRQMAFLSGPRQVGKTTLCKALMTKATHATYLNWDIPKDRTAILGGTSAIAEQAGLNELRAGQTFVGLDELHKFEGWKNMLKGLFDAYGEHTQILVTGSGNLETFRSGGESLMGRYLPYRMHPLSVAELNGPHLQGELIRPPEKPEVWEELLELGGFPEPLFKGDKAFHRRWSKLRSQQLVHEDVRSLTDIKELDRLEVLAELVRQQSGQLMNFSSLSRDLKVSPDTVIRWLATLRSLFYCFEVPPWHKNIARALRKQPKYYLWDWSIVRDSGARNENLVASALLKATHTWTDLGLGDFGLHFIRDKEQNEVDFLVTRDDAPWFLVEVKTSKGRLAPGLLRYHEALGTLHAFQVTFEMDYVDRSAFDGNKPIIVPAKTFLSQLV</sequence>
<dbReference type="Pfam" id="PF13173">
    <property type="entry name" value="AAA_14"/>
    <property type="match status" value="1"/>
</dbReference>
<reference evidence="3 4" key="1">
    <citation type="submission" date="2019-08" db="EMBL/GenBank/DDBJ databases">
        <authorList>
            <person name="Liang Q."/>
        </authorList>
    </citation>
    <scope>NUCLEOTIDE SEQUENCE [LARGE SCALE GENOMIC DNA]</scope>
    <source>
        <strain evidence="3 4">V1718</strain>
    </source>
</reference>
<dbReference type="Gene3D" id="3.40.50.300">
    <property type="entry name" value="P-loop containing nucleotide triphosphate hydrolases"/>
    <property type="match status" value="1"/>
</dbReference>
<dbReference type="InterPro" id="IPR025420">
    <property type="entry name" value="DUF4143"/>
</dbReference>
<dbReference type="KEGG" id="bbae:FRD01_12430"/>
<dbReference type="AlphaFoldDB" id="A0A5B8XS64"/>
<organism evidence="3 4">
    <name type="scientific">Microvenator marinus</name>
    <dbReference type="NCBI Taxonomy" id="2600177"/>
    <lineage>
        <taxon>Bacteria</taxon>
        <taxon>Deltaproteobacteria</taxon>
        <taxon>Bradymonadales</taxon>
        <taxon>Microvenatoraceae</taxon>
        <taxon>Microvenator</taxon>
    </lineage>
</organism>
<keyword evidence="3" id="KW-0067">ATP-binding</keyword>
<dbReference type="SUPFAM" id="SSF52540">
    <property type="entry name" value="P-loop containing nucleoside triphosphate hydrolases"/>
    <property type="match status" value="1"/>
</dbReference>